<dbReference type="PANTHER" id="PTHR12815:SF18">
    <property type="entry name" value="SORTING AND ASSEMBLY MACHINERY COMPONENT 50 HOMOLOG"/>
    <property type="match status" value="1"/>
</dbReference>
<feature type="signal peptide" evidence="5">
    <location>
        <begin position="1"/>
        <end position="22"/>
    </location>
</feature>
<evidence type="ECO:0000256" key="1">
    <source>
        <dbReference type="ARBA" id="ARBA00004370"/>
    </source>
</evidence>
<keyword evidence="5" id="KW-0732">Signal</keyword>
<comment type="subcellular location">
    <subcellularLocation>
        <location evidence="1">Membrane</location>
    </subcellularLocation>
</comment>
<evidence type="ECO:0000256" key="3">
    <source>
        <dbReference type="ARBA" id="ARBA00022692"/>
    </source>
</evidence>
<evidence type="ECO:0000256" key="4">
    <source>
        <dbReference type="ARBA" id="ARBA00023136"/>
    </source>
</evidence>
<dbReference type="Gene3D" id="3.10.20.310">
    <property type="entry name" value="membrane protein fhac"/>
    <property type="match status" value="1"/>
</dbReference>
<dbReference type="PANTHER" id="PTHR12815">
    <property type="entry name" value="SORTING AND ASSEMBLY MACHINERY SAMM50 PROTEIN FAMILY MEMBER"/>
    <property type="match status" value="1"/>
</dbReference>
<dbReference type="GO" id="GO:0019867">
    <property type="term" value="C:outer membrane"/>
    <property type="evidence" value="ECO:0007669"/>
    <property type="project" value="InterPro"/>
</dbReference>
<feature type="domain" description="Bacterial surface antigen (D15)" evidence="6">
    <location>
        <begin position="299"/>
        <end position="598"/>
    </location>
</feature>
<reference evidence="8" key="1">
    <citation type="submission" date="2017-08" db="EMBL/GenBank/DDBJ databases">
        <authorList>
            <person name="Varghese N."/>
            <person name="Submissions S."/>
        </authorList>
    </citation>
    <scope>NUCLEOTIDE SEQUENCE [LARGE SCALE GENOMIC DNA]</scope>
    <source>
        <strain evidence="8">JA276</strain>
    </source>
</reference>
<dbReference type="AlphaFoldDB" id="A0A285SFI9"/>
<sequence length="598" mass="62349">MRGCRLAVAVLAGAAFCGPVLAGTGFTLDVPGAGKDLRKAIEAASLTRSASAAEDSTAQDVFAAARADYARLVGALYDAGYYGGTISIRIDGREAAGIAPMDAPAQIAQVEIRVTPGPVFTFSKAVVAPLAKDTELPADFAAGKTARSGVIADAAQTGISGWREIGHAKAEIGRQQITADHRAETLAADIALFTGPLTSFGTLHAQGNARLRTKRLYEIAGFPSGKRFSPEALEEVRDRLRRTGIFSSVTLSEAEHLRAGNLLDGELTVIEAKTRRIGAGAEIASNDGVTLSGYWLHRNLFGGGERLRFDAEVAGIGGATGGTDYSLAGRLDRPATFSPDTSAFLATELSRSDEEDYTEQAFDISFGLSHIFNPRLTGEAGIGYGWSRITDATGNSLYRTIDLPLSLTWDNRDDPADATRGYYGKAELTPFLGLSGTGSGARLTGDFRAYHALDAGGRFVLAGRAQFGGLFGPDLDEAPRDDLFYSGGGGTVRGQPYQSLGVAVLQGGTLKTGGNRFLGVSGEIRAAITASIGVVAFYDAGFVGLDGFSDTDGDWQSGAGLGLRYKTPIGPIRLDIAGPVSGSTGSGAQIYLGIGQAF</sequence>
<dbReference type="Gene3D" id="2.40.160.50">
    <property type="entry name" value="membrane protein fhac: a member of the omp85/tpsb transporter family"/>
    <property type="match status" value="1"/>
</dbReference>
<dbReference type="EMBL" id="OBMT01000005">
    <property type="protein sequence ID" value="SOC06664.1"/>
    <property type="molecule type" value="Genomic_DNA"/>
</dbReference>
<proteinExistence type="predicted"/>
<keyword evidence="2" id="KW-1134">Transmembrane beta strand</keyword>
<keyword evidence="8" id="KW-1185">Reference proteome</keyword>
<name>A0A285SFI9_9RHOB</name>
<dbReference type="Proteomes" id="UP000219111">
    <property type="component" value="Unassembled WGS sequence"/>
</dbReference>
<dbReference type="InterPro" id="IPR039910">
    <property type="entry name" value="D15-like"/>
</dbReference>
<dbReference type="Pfam" id="PF01103">
    <property type="entry name" value="Omp85"/>
    <property type="match status" value="1"/>
</dbReference>
<evidence type="ECO:0000259" key="6">
    <source>
        <dbReference type="Pfam" id="PF01103"/>
    </source>
</evidence>
<evidence type="ECO:0000313" key="7">
    <source>
        <dbReference type="EMBL" id="SOC06664.1"/>
    </source>
</evidence>
<evidence type="ECO:0000256" key="2">
    <source>
        <dbReference type="ARBA" id="ARBA00022452"/>
    </source>
</evidence>
<evidence type="ECO:0000313" key="8">
    <source>
        <dbReference type="Proteomes" id="UP000219111"/>
    </source>
</evidence>
<gene>
    <name evidence="7" type="ORF">SAMN05877831_10581</name>
</gene>
<accession>A0A285SFI9</accession>
<dbReference type="InterPro" id="IPR000184">
    <property type="entry name" value="Bac_surfAg_D15"/>
</dbReference>
<feature type="chain" id="PRO_5012289832" evidence="5">
    <location>
        <begin position="23"/>
        <end position="598"/>
    </location>
</feature>
<protein>
    <submittedName>
        <fullName evidence="7">Autotransporter secretion outer membrane protein TamA</fullName>
    </submittedName>
</protein>
<keyword evidence="4" id="KW-0472">Membrane</keyword>
<evidence type="ECO:0000256" key="5">
    <source>
        <dbReference type="SAM" id="SignalP"/>
    </source>
</evidence>
<dbReference type="OrthoDB" id="9769707at2"/>
<organism evidence="7 8">
    <name type="scientific">Rhodobacter maris</name>
    <dbReference type="NCBI Taxonomy" id="446682"/>
    <lineage>
        <taxon>Bacteria</taxon>
        <taxon>Pseudomonadati</taxon>
        <taxon>Pseudomonadota</taxon>
        <taxon>Alphaproteobacteria</taxon>
        <taxon>Rhodobacterales</taxon>
        <taxon>Rhodobacter group</taxon>
        <taxon>Rhodobacter</taxon>
    </lineage>
</organism>
<keyword evidence="3" id="KW-0812">Transmembrane</keyword>